<evidence type="ECO:0000259" key="4">
    <source>
        <dbReference type="Pfam" id="PF03328"/>
    </source>
</evidence>
<feature type="domain" description="HpcH/HpaI aldolase/citrate lyase" evidence="4">
    <location>
        <begin position="18"/>
        <end position="243"/>
    </location>
</feature>
<dbReference type="EMBL" id="JBBUTF010000006">
    <property type="protein sequence ID" value="MEK8026031.1"/>
    <property type="molecule type" value="Genomic_DNA"/>
</dbReference>
<dbReference type="Proteomes" id="UP001368500">
    <property type="component" value="Unassembled WGS sequence"/>
</dbReference>
<sequence>MRTPDNPFKRRLGEPVAQIGLWLGLGDPLTAELCATAGFDWLLIDGEHGPNDLRSMLAILQAVAAWPSQPVVRLPHGDPALIKQVLEIGATTLLVPMVETAEQARRLVEAVRYPPAGLRGVGSGLARSSRWSLHADYLQASDDRVCLLVQVETVGAMAELDAIAAVDGVDGVFIGPADLSASMGLLGQPGHPEVRAVVERAIARILQAGKAPGVLTVDEALARHYIALGARFVAVGVEATLLAAATRALAGRFRSPAAPGATTPAPSCPATY</sequence>
<keyword evidence="6" id="KW-1185">Reference proteome</keyword>
<keyword evidence="3 5" id="KW-0456">Lyase</keyword>
<dbReference type="RefSeq" id="WP_341373812.1">
    <property type="nucleotide sequence ID" value="NZ_JBBUTF010000006.1"/>
</dbReference>
<comment type="similarity">
    <text evidence="1">Belongs to the HpcH/HpaI aldolase family.</text>
</comment>
<dbReference type="InterPro" id="IPR015813">
    <property type="entry name" value="Pyrv/PenolPyrv_kinase-like_dom"/>
</dbReference>
<gene>
    <name evidence="5" type="ORF">AACH11_08655</name>
</gene>
<protein>
    <submittedName>
        <fullName evidence="5">HpcH/HpaI aldolase/citrate lyase family protein</fullName>
    </submittedName>
</protein>
<evidence type="ECO:0000256" key="3">
    <source>
        <dbReference type="ARBA" id="ARBA00023239"/>
    </source>
</evidence>
<evidence type="ECO:0000313" key="5">
    <source>
        <dbReference type="EMBL" id="MEK8026031.1"/>
    </source>
</evidence>
<comment type="caution">
    <text evidence="5">The sequence shown here is derived from an EMBL/GenBank/DDBJ whole genome shotgun (WGS) entry which is preliminary data.</text>
</comment>
<name>A0ABU9B8H0_9BURK</name>
<evidence type="ECO:0000313" key="6">
    <source>
        <dbReference type="Proteomes" id="UP001368500"/>
    </source>
</evidence>
<evidence type="ECO:0000256" key="2">
    <source>
        <dbReference type="ARBA" id="ARBA00022723"/>
    </source>
</evidence>
<dbReference type="SUPFAM" id="SSF51621">
    <property type="entry name" value="Phosphoenolpyruvate/pyruvate domain"/>
    <property type="match status" value="1"/>
</dbReference>
<keyword evidence="2" id="KW-0479">Metal-binding</keyword>
<organism evidence="5 6">
    <name type="scientific">Pseudaquabacterium rugosum</name>
    <dbReference type="NCBI Taxonomy" id="2984194"/>
    <lineage>
        <taxon>Bacteria</taxon>
        <taxon>Pseudomonadati</taxon>
        <taxon>Pseudomonadota</taxon>
        <taxon>Betaproteobacteria</taxon>
        <taxon>Burkholderiales</taxon>
        <taxon>Sphaerotilaceae</taxon>
        <taxon>Pseudaquabacterium</taxon>
    </lineage>
</organism>
<evidence type="ECO:0000256" key="1">
    <source>
        <dbReference type="ARBA" id="ARBA00005568"/>
    </source>
</evidence>
<reference evidence="5 6" key="1">
    <citation type="submission" date="2024-04" db="EMBL/GenBank/DDBJ databases">
        <title>Novel species of the genus Ideonella isolated from streams.</title>
        <authorList>
            <person name="Lu H."/>
        </authorList>
    </citation>
    <scope>NUCLEOTIDE SEQUENCE [LARGE SCALE GENOMIC DNA]</scope>
    <source>
        <strain evidence="5 6">BYS139W</strain>
    </source>
</reference>
<dbReference type="InterPro" id="IPR040442">
    <property type="entry name" value="Pyrv_kinase-like_dom_sf"/>
</dbReference>
<dbReference type="Pfam" id="PF03328">
    <property type="entry name" value="HpcH_HpaI"/>
    <property type="match status" value="1"/>
</dbReference>
<dbReference type="InterPro" id="IPR050251">
    <property type="entry name" value="HpcH-HpaI_aldolase"/>
</dbReference>
<dbReference type="InterPro" id="IPR005000">
    <property type="entry name" value="Aldolase/citrate-lyase_domain"/>
</dbReference>
<dbReference type="PANTHER" id="PTHR30502">
    <property type="entry name" value="2-KETO-3-DEOXY-L-RHAMNONATE ALDOLASE"/>
    <property type="match status" value="1"/>
</dbReference>
<accession>A0ABU9B8H0</accession>
<proteinExistence type="inferred from homology"/>
<dbReference type="Gene3D" id="3.20.20.60">
    <property type="entry name" value="Phosphoenolpyruvate-binding domains"/>
    <property type="match status" value="1"/>
</dbReference>
<dbReference type="PANTHER" id="PTHR30502:SF0">
    <property type="entry name" value="PHOSPHOENOLPYRUVATE CARBOXYLASE FAMILY PROTEIN"/>
    <property type="match status" value="1"/>
</dbReference>
<dbReference type="GO" id="GO:0016829">
    <property type="term" value="F:lyase activity"/>
    <property type="evidence" value="ECO:0007669"/>
    <property type="project" value="UniProtKB-KW"/>
</dbReference>